<dbReference type="GeneID" id="83003831"/>
<comment type="caution">
    <text evidence="2">The sequence shown here is derived from an EMBL/GenBank/DDBJ whole genome shotgun (WGS) entry which is preliminary data.</text>
</comment>
<evidence type="ECO:0000313" key="2">
    <source>
        <dbReference type="EMBL" id="RHJ84561.1"/>
    </source>
</evidence>
<feature type="domain" description="HTH cro/C1-type" evidence="1">
    <location>
        <begin position="8"/>
        <end position="66"/>
    </location>
</feature>
<dbReference type="InterPro" id="IPR001387">
    <property type="entry name" value="Cro/C1-type_HTH"/>
</dbReference>
<dbReference type="InterPro" id="IPR010982">
    <property type="entry name" value="Lambda_DNA-bd_dom_sf"/>
</dbReference>
<evidence type="ECO:0000313" key="3">
    <source>
        <dbReference type="Proteomes" id="UP000284841"/>
    </source>
</evidence>
<keyword evidence="3" id="KW-1185">Reference proteome</keyword>
<dbReference type="AlphaFoldDB" id="A0A415DVS4"/>
<dbReference type="Gene3D" id="1.10.260.40">
    <property type="entry name" value="lambda repressor-like DNA-binding domains"/>
    <property type="match status" value="1"/>
</dbReference>
<dbReference type="STRING" id="1776384.GCA_900086585_01452"/>
<dbReference type="RefSeq" id="WP_067535867.1">
    <property type="nucleotide sequence ID" value="NZ_AP025567.1"/>
</dbReference>
<dbReference type="SUPFAM" id="SSF47413">
    <property type="entry name" value="lambda repressor-like DNA-binding domains"/>
    <property type="match status" value="1"/>
</dbReference>
<name>A0A415DVS4_9FIRM</name>
<dbReference type="GO" id="GO:0003677">
    <property type="term" value="F:DNA binding"/>
    <property type="evidence" value="ECO:0007669"/>
    <property type="project" value="InterPro"/>
</dbReference>
<organism evidence="2 3">
    <name type="scientific">Emergencia timonensis</name>
    <dbReference type="NCBI Taxonomy" id="1776384"/>
    <lineage>
        <taxon>Bacteria</taxon>
        <taxon>Bacillati</taxon>
        <taxon>Bacillota</taxon>
        <taxon>Clostridia</taxon>
        <taxon>Peptostreptococcales</taxon>
        <taxon>Anaerovoracaceae</taxon>
        <taxon>Emergencia</taxon>
    </lineage>
</organism>
<proteinExistence type="predicted"/>
<evidence type="ECO:0000259" key="1">
    <source>
        <dbReference type="Pfam" id="PF13443"/>
    </source>
</evidence>
<dbReference type="OrthoDB" id="9807880at2"/>
<protein>
    <submittedName>
        <fullName evidence="2">XRE family transcriptional regulator</fullName>
    </submittedName>
</protein>
<reference evidence="2 3" key="1">
    <citation type="submission" date="2018-08" db="EMBL/GenBank/DDBJ databases">
        <title>A genome reference for cultivated species of the human gut microbiota.</title>
        <authorList>
            <person name="Zou Y."/>
            <person name="Xue W."/>
            <person name="Luo G."/>
        </authorList>
    </citation>
    <scope>NUCLEOTIDE SEQUENCE [LARGE SCALE GENOMIC DNA]</scope>
    <source>
        <strain evidence="2 3">AM07-24</strain>
    </source>
</reference>
<dbReference type="Pfam" id="PF13443">
    <property type="entry name" value="HTH_26"/>
    <property type="match status" value="1"/>
</dbReference>
<accession>A0A415DVS4</accession>
<sequence length="75" mass="8496">MITYKPFWETLKKKSISTYALINKHGVSSSTINRLRHDEPLSTMTINDLCTFLHCGVNDILQYIPDAEAEEGHSA</sequence>
<dbReference type="EMBL" id="QRMS01000006">
    <property type="protein sequence ID" value="RHJ84561.1"/>
    <property type="molecule type" value="Genomic_DNA"/>
</dbReference>
<dbReference type="Proteomes" id="UP000284841">
    <property type="component" value="Unassembled WGS sequence"/>
</dbReference>
<gene>
    <name evidence="2" type="ORF">DW099_16415</name>
</gene>